<protein>
    <submittedName>
        <fullName evidence="2">Uncharacterized protein</fullName>
    </submittedName>
</protein>
<feature type="transmembrane region" description="Helical" evidence="1">
    <location>
        <begin position="37"/>
        <end position="59"/>
    </location>
</feature>
<name>A0AA35VAC1_LACSI</name>
<keyword evidence="1" id="KW-0472">Membrane</keyword>
<evidence type="ECO:0000256" key="1">
    <source>
        <dbReference type="SAM" id="Phobius"/>
    </source>
</evidence>
<dbReference type="Gene3D" id="2.40.70.10">
    <property type="entry name" value="Acid Proteases"/>
    <property type="match status" value="1"/>
</dbReference>
<proteinExistence type="predicted"/>
<accession>A0AA35VAC1</accession>
<evidence type="ECO:0000313" key="2">
    <source>
        <dbReference type="EMBL" id="CAI9265178.1"/>
    </source>
</evidence>
<keyword evidence="3" id="KW-1185">Reference proteome</keyword>
<organism evidence="2 3">
    <name type="scientific">Lactuca saligna</name>
    <name type="common">Willowleaf lettuce</name>
    <dbReference type="NCBI Taxonomy" id="75948"/>
    <lineage>
        <taxon>Eukaryota</taxon>
        <taxon>Viridiplantae</taxon>
        <taxon>Streptophyta</taxon>
        <taxon>Embryophyta</taxon>
        <taxon>Tracheophyta</taxon>
        <taxon>Spermatophyta</taxon>
        <taxon>Magnoliopsida</taxon>
        <taxon>eudicotyledons</taxon>
        <taxon>Gunneridae</taxon>
        <taxon>Pentapetalae</taxon>
        <taxon>asterids</taxon>
        <taxon>campanulids</taxon>
        <taxon>Asterales</taxon>
        <taxon>Asteraceae</taxon>
        <taxon>Cichorioideae</taxon>
        <taxon>Cichorieae</taxon>
        <taxon>Lactucinae</taxon>
        <taxon>Lactuca</taxon>
    </lineage>
</organism>
<dbReference type="SUPFAM" id="SSF50630">
    <property type="entry name" value="Acid proteases"/>
    <property type="match status" value="1"/>
</dbReference>
<reference evidence="2" key="1">
    <citation type="submission" date="2023-04" db="EMBL/GenBank/DDBJ databases">
        <authorList>
            <person name="Vijverberg K."/>
            <person name="Xiong W."/>
            <person name="Schranz E."/>
        </authorList>
    </citation>
    <scope>NUCLEOTIDE SEQUENCE</scope>
</reference>
<keyword evidence="1" id="KW-1133">Transmembrane helix</keyword>
<gene>
    <name evidence="2" type="ORF">LSALG_LOCUS5796</name>
</gene>
<sequence length="237" mass="26387">MKDVQGMPGTPVSLALCLFQFPFATVSVSVMAANSGFLSVTAFCVWHVDFMTNWVIFCFHKKSNLDFIKSDVQVALCGFDSTDIVMKRKILSFEFCVCFVSLSESPERCVSSWSINGIFSKVFLTFAGGASMILKPENYLVPSQPHYNVDLQSILVNGQKLTIHPTAFATDNQGTIVDTGRITAMLIQIKMMDVFMGIKILSDLGWKFRWKNYSHGETNTKGFTSLQIVITGKAKEN</sequence>
<evidence type="ECO:0000313" key="3">
    <source>
        <dbReference type="Proteomes" id="UP001177003"/>
    </source>
</evidence>
<feature type="transmembrane region" description="Helical" evidence="1">
    <location>
        <begin position="12"/>
        <end position="31"/>
    </location>
</feature>
<dbReference type="AlphaFoldDB" id="A0AA35VAC1"/>
<dbReference type="Proteomes" id="UP001177003">
    <property type="component" value="Chromosome 0"/>
</dbReference>
<dbReference type="InterPro" id="IPR021109">
    <property type="entry name" value="Peptidase_aspartic_dom_sf"/>
</dbReference>
<keyword evidence="1" id="KW-0812">Transmembrane</keyword>
<dbReference type="EMBL" id="OX465086">
    <property type="protein sequence ID" value="CAI9265178.1"/>
    <property type="molecule type" value="Genomic_DNA"/>
</dbReference>